<dbReference type="SUPFAM" id="SSF81321">
    <property type="entry name" value="Family A G protein-coupled receptor-like"/>
    <property type="match status" value="1"/>
</dbReference>
<sequence length="88" mass="8874">ASLSAASGNCGDPVLLRKLAKESAGWDSCLGTQLFCGGPNGTLGGRGGSSCSGVSPSMITAIVIMALYSVVCVVGLFGNFLVMYVIIR</sequence>
<protein>
    <submittedName>
        <fullName evidence="2">Uncharacterized protein</fullName>
    </submittedName>
</protein>
<evidence type="ECO:0000313" key="2">
    <source>
        <dbReference type="Ensembl" id="ENSNNAP00000000167.1"/>
    </source>
</evidence>
<keyword evidence="1" id="KW-1133">Transmembrane helix</keyword>
<feature type="transmembrane region" description="Helical" evidence="1">
    <location>
        <begin position="58"/>
        <end position="87"/>
    </location>
</feature>
<evidence type="ECO:0000256" key="1">
    <source>
        <dbReference type="SAM" id="Phobius"/>
    </source>
</evidence>
<keyword evidence="3" id="KW-1185">Reference proteome</keyword>
<organism evidence="2 3">
    <name type="scientific">Naja naja</name>
    <name type="common">Indian cobra</name>
    <dbReference type="NCBI Taxonomy" id="35670"/>
    <lineage>
        <taxon>Eukaryota</taxon>
        <taxon>Metazoa</taxon>
        <taxon>Chordata</taxon>
        <taxon>Craniata</taxon>
        <taxon>Vertebrata</taxon>
        <taxon>Euteleostomi</taxon>
        <taxon>Lepidosauria</taxon>
        <taxon>Squamata</taxon>
        <taxon>Bifurcata</taxon>
        <taxon>Unidentata</taxon>
        <taxon>Episquamata</taxon>
        <taxon>Toxicofera</taxon>
        <taxon>Serpentes</taxon>
        <taxon>Colubroidea</taxon>
        <taxon>Elapidae</taxon>
        <taxon>Elapinae</taxon>
        <taxon>Naja</taxon>
    </lineage>
</organism>
<reference evidence="2" key="2">
    <citation type="submission" date="2025-09" db="UniProtKB">
        <authorList>
            <consortium name="Ensembl"/>
        </authorList>
    </citation>
    <scope>IDENTIFICATION</scope>
</reference>
<name>A0A8C6V3V2_NAJNA</name>
<evidence type="ECO:0000313" key="3">
    <source>
        <dbReference type="Proteomes" id="UP000694559"/>
    </source>
</evidence>
<dbReference type="Proteomes" id="UP000694559">
    <property type="component" value="Unplaced"/>
</dbReference>
<dbReference type="OrthoDB" id="8956992at2759"/>
<keyword evidence="1" id="KW-0472">Membrane</keyword>
<dbReference type="Ensembl" id="ENSNNAT00000000179.1">
    <property type="protein sequence ID" value="ENSNNAP00000000167.1"/>
    <property type="gene ID" value="ENSNNAG00000000118.1"/>
</dbReference>
<dbReference type="Gene3D" id="6.20.400.20">
    <property type="match status" value="1"/>
</dbReference>
<reference evidence="2" key="1">
    <citation type="submission" date="2025-08" db="UniProtKB">
        <authorList>
            <consortium name="Ensembl"/>
        </authorList>
    </citation>
    <scope>IDENTIFICATION</scope>
</reference>
<dbReference type="AlphaFoldDB" id="A0A8C6V3V2"/>
<proteinExistence type="predicted"/>
<dbReference type="GeneTree" id="ENSGT00990000213587"/>
<accession>A0A8C6V3V2</accession>
<keyword evidence="1" id="KW-0812">Transmembrane</keyword>